<reference evidence="5" key="1">
    <citation type="journal article" date="2023" name="Arch. Microbiol.">
        <title>Desulfoferula mesophilus gen. nov. sp. nov., a mesophilic sulfate-reducing bacterium isolated from a brackish lake sediment.</title>
        <authorList>
            <person name="Watanabe T."/>
            <person name="Yabe T."/>
            <person name="Tsuji J.M."/>
            <person name="Fukui M."/>
        </authorList>
    </citation>
    <scope>NUCLEOTIDE SEQUENCE [LARGE SCALE GENOMIC DNA]</scope>
    <source>
        <strain evidence="5">12FAK</strain>
    </source>
</reference>
<dbReference type="Gene3D" id="3.10.580.10">
    <property type="entry name" value="CBS-domain"/>
    <property type="match status" value="1"/>
</dbReference>
<dbReference type="InterPro" id="IPR051257">
    <property type="entry name" value="Diverse_CBS-Domain"/>
</dbReference>
<gene>
    <name evidence="4" type="ORF">FAK_07770</name>
</gene>
<dbReference type="Proteomes" id="UP001366166">
    <property type="component" value="Chromosome"/>
</dbReference>
<dbReference type="SMART" id="SM00116">
    <property type="entry name" value="CBS"/>
    <property type="match status" value="2"/>
</dbReference>
<dbReference type="CDD" id="cd04584">
    <property type="entry name" value="CBS_pair_AcuB_like"/>
    <property type="match status" value="1"/>
</dbReference>
<evidence type="ECO:0000259" key="3">
    <source>
        <dbReference type="PROSITE" id="PS51371"/>
    </source>
</evidence>
<dbReference type="SUPFAM" id="SSF54631">
    <property type="entry name" value="CBS-domain pair"/>
    <property type="match status" value="1"/>
</dbReference>
<dbReference type="PROSITE" id="PS51371">
    <property type="entry name" value="CBS"/>
    <property type="match status" value="2"/>
</dbReference>
<organism evidence="4 5">
    <name type="scientific">Desulfoferula mesophila</name>
    <dbReference type="NCBI Taxonomy" id="3058419"/>
    <lineage>
        <taxon>Bacteria</taxon>
        <taxon>Pseudomonadati</taxon>
        <taxon>Thermodesulfobacteriota</taxon>
        <taxon>Desulfarculia</taxon>
        <taxon>Desulfarculales</taxon>
        <taxon>Desulfarculaceae</taxon>
        <taxon>Desulfoferula</taxon>
    </lineage>
</organism>
<dbReference type="InterPro" id="IPR046342">
    <property type="entry name" value="CBS_dom_sf"/>
</dbReference>
<dbReference type="PANTHER" id="PTHR43080:SF2">
    <property type="entry name" value="CBS DOMAIN-CONTAINING PROTEIN"/>
    <property type="match status" value="1"/>
</dbReference>
<evidence type="ECO:0000256" key="2">
    <source>
        <dbReference type="PROSITE-ProRule" id="PRU00703"/>
    </source>
</evidence>
<keyword evidence="5" id="KW-1185">Reference proteome</keyword>
<proteinExistence type="predicted"/>
<feature type="domain" description="CBS" evidence="3">
    <location>
        <begin position="82"/>
        <end position="140"/>
    </location>
</feature>
<dbReference type="InterPro" id="IPR000644">
    <property type="entry name" value="CBS_dom"/>
</dbReference>
<keyword evidence="1 2" id="KW-0129">CBS domain</keyword>
<protein>
    <submittedName>
        <fullName evidence="4">Membrane protein</fullName>
    </submittedName>
</protein>
<evidence type="ECO:0000256" key="1">
    <source>
        <dbReference type="ARBA" id="ARBA00023122"/>
    </source>
</evidence>
<dbReference type="RefSeq" id="WP_338605460.1">
    <property type="nucleotide sequence ID" value="NZ_AP028679.1"/>
</dbReference>
<sequence>MKIRNWMTPNPLTVTPETLLMDAKKLMATNNIRRLPVVDKKGRLVGLLTRHLIIEAMPSGATTLSVHELHYLLEKLTVGEVMQKDPLTVGPDDLVQNVILLGHQKGIGAFPVVEGDKLMGIVTESEIFNAVMGLIAPREGTSLIVLQDVQLSKEVGATSRIASVIEKRGVPVEAIFTMPHRTRAGNNVYIRARTPHAANLMADLDAAGFRVVPIPA</sequence>
<name>A0AAU9E9C8_9BACT</name>
<dbReference type="PANTHER" id="PTHR43080">
    <property type="entry name" value="CBS DOMAIN-CONTAINING PROTEIN CBSX3, MITOCHONDRIAL"/>
    <property type="match status" value="1"/>
</dbReference>
<evidence type="ECO:0000313" key="4">
    <source>
        <dbReference type="EMBL" id="BEQ13711.1"/>
    </source>
</evidence>
<feature type="domain" description="CBS" evidence="3">
    <location>
        <begin position="7"/>
        <end position="63"/>
    </location>
</feature>
<dbReference type="EMBL" id="AP028679">
    <property type="protein sequence ID" value="BEQ13711.1"/>
    <property type="molecule type" value="Genomic_DNA"/>
</dbReference>
<dbReference type="KEGG" id="dmp:FAK_07770"/>
<accession>A0AAU9E9C8</accession>
<dbReference type="Pfam" id="PF00571">
    <property type="entry name" value="CBS"/>
    <property type="match status" value="2"/>
</dbReference>
<evidence type="ECO:0000313" key="5">
    <source>
        <dbReference type="Proteomes" id="UP001366166"/>
    </source>
</evidence>
<dbReference type="AlphaFoldDB" id="A0AAU9E9C8"/>